<dbReference type="HOGENOM" id="CLU_017235_0_0_1"/>
<feature type="compositionally biased region" description="Basic residues" evidence="1">
    <location>
        <begin position="246"/>
        <end position="255"/>
    </location>
</feature>
<evidence type="ECO:0000313" key="3">
    <source>
        <dbReference type="Proteomes" id="UP000015241"/>
    </source>
</evidence>
<dbReference type="AlphaFoldDB" id="S8FE17"/>
<name>S8FE17_FOMSC</name>
<proteinExistence type="predicted"/>
<dbReference type="eggNOG" id="ENOG502S8U4">
    <property type="taxonomic scope" value="Eukaryota"/>
</dbReference>
<feature type="compositionally biased region" description="Low complexity" evidence="1">
    <location>
        <begin position="179"/>
        <end position="193"/>
    </location>
</feature>
<protein>
    <submittedName>
        <fullName evidence="2">Uncharacterized protein</fullName>
    </submittedName>
</protein>
<dbReference type="EMBL" id="KE504154">
    <property type="protein sequence ID" value="EPS99705.1"/>
    <property type="molecule type" value="Genomic_DNA"/>
</dbReference>
<evidence type="ECO:0000256" key="1">
    <source>
        <dbReference type="SAM" id="MobiDB-lite"/>
    </source>
</evidence>
<accession>S8FE17</accession>
<organism evidence="2 3">
    <name type="scientific">Fomitopsis schrenkii</name>
    <name type="common">Brown rot fungus</name>
    <dbReference type="NCBI Taxonomy" id="2126942"/>
    <lineage>
        <taxon>Eukaryota</taxon>
        <taxon>Fungi</taxon>
        <taxon>Dikarya</taxon>
        <taxon>Basidiomycota</taxon>
        <taxon>Agaricomycotina</taxon>
        <taxon>Agaricomycetes</taxon>
        <taxon>Polyporales</taxon>
        <taxon>Fomitopsis</taxon>
    </lineage>
</organism>
<dbReference type="InParanoid" id="S8FE17"/>
<dbReference type="OrthoDB" id="74813at2759"/>
<reference evidence="2 3" key="1">
    <citation type="journal article" date="2012" name="Science">
        <title>The Paleozoic origin of enzymatic lignin decomposition reconstructed from 31 fungal genomes.</title>
        <authorList>
            <person name="Floudas D."/>
            <person name="Binder M."/>
            <person name="Riley R."/>
            <person name="Barry K."/>
            <person name="Blanchette R.A."/>
            <person name="Henrissat B."/>
            <person name="Martinez A.T."/>
            <person name="Otillar R."/>
            <person name="Spatafora J.W."/>
            <person name="Yadav J.S."/>
            <person name="Aerts A."/>
            <person name="Benoit I."/>
            <person name="Boyd A."/>
            <person name="Carlson A."/>
            <person name="Copeland A."/>
            <person name="Coutinho P.M."/>
            <person name="de Vries R.P."/>
            <person name="Ferreira P."/>
            <person name="Findley K."/>
            <person name="Foster B."/>
            <person name="Gaskell J."/>
            <person name="Glotzer D."/>
            <person name="Gorecki P."/>
            <person name="Heitman J."/>
            <person name="Hesse C."/>
            <person name="Hori C."/>
            <person name="Igarashi K."/>
            <person name="Jurgens J.A."/>
            <person name="Kallen N."/>
            <person name="Kersten P."/>
            <person name="Kohler A."/>
            <person name="Kuees U."/>
            <person name="Kumar T.K.A."/>
            <person name="Kuo A."/>
            <person name="LaButti K."/>
            <person name="Larrondo L.F."/>
            <person name="Lindquist E."/>
            <person name="Ling A."/>
            <person name="Lombard V."/>
            <person name="Lucas S."/>
            <person name="Lundell T."/>
            <person name="Martin R."/>
            <person name="McLaughlin D.J."/>
            <person name="Morgenstern I."/>
            <person name="Morin E."/>
            <person name="Murat C."/>
            <person name="Nagy L.G."/>
            <person name="Nolan M."/>
            <person name="Ohm R.A."/>
            <person name="Patyshakuliyeva A."/>
            <person name="Rokas A."/>
            <person name="Ruiz-Duenas F.J."/>
            <person name="Sabat G."/>
            <person name="Salamov A."/>
            <person name="Samejima M."/>
            <person name="Schmutz J."/>
            <person name="Slot J.C."/>
            <person name="St John F."/>
            <person name="Stenlid J."/>
            <person name="Sun H."/>
            <person name="Sun S."/>
            <person name="Syed K."/>
            <person name="Tsang A."/>
            <person name="Wiebenga A."/>
            <person name="Young D."/>
            <person name="Pisabarro A."/>
            <person name="Eastwood D.C."/>
            <person name="Martin F."/>
            <person name="Cullen D."/>
            <person name="Grigoriev I.V."/>
            <person name="Hibbett D.S."/>
        </authorList>
    </citation>
    <scope>NUCLEOTIDE SEQUENCE</scope>
    <source>
        <strain evidence="3">FP-58527</strain>
    </source>
</reference>
<feature type="compositionally biased region" description="Polar residues" evidence="1">
    <location>
        <begin position="203"/>
        <end position="221"/>
    </location>
</feature>
<evidence type="ECO:0000313" key="2">
    <source>
        <dbReference type="EMBL" id="EPS99705.1"/>
    </source>
</evidence>
<feature type="compositionally biased region" description="Low complexity" evidence="1">
    <location>
        <begin position="148"/>
        <end position="172"/>
    </location>
</feature>
<feature type="compositionally biased region" description="Basic and acidic residues" evidence="1">
    <location>
        <begin position="85"/>
        <end position="109"/>
    </location>
</feature>
<dbReference type="Proteomes" id="UP000015241">
    <property type="component" value="Unassembled WGS sequence"/>
</dbReference>
<gene>
    <name evidence="2" type="ORF">FOMPIDRAFT_89881</name>
</gene>
<dbReference type="STRING" id="743788.S8FE17"/>
<sequence length="557" mass="60092">MRIKLQSFPPLPTFRAWFSIHSATTVKELKSVLCQELASLRGENLGSQDITLVLDDFDLLDFSPIDVIRDGDLILVKQRTFAAGEKRKSALDGESPSRKRVKRSDDPKLATRPKPAPAQAIQLDKTHAPPKLQHSAKAKPADSDSDSDSTSSSSTSESSSDSDSDSSSTTSSSEDESSASDSSSTSSAPSTAPNRPNGKAAPTTPSQVQAKPSRTAVASTTPKDKASAAPTPFVPPGLGKPTTHNRNVRRRRKRMFERLAGTAEPASVNEIPLGARAQTAVPVPPPAPAEPAVVPNKQSAPPRDIQPPVIMMSTLQNKNKKKGFKKMMASTFPAKIIFSSAGEGATVEQTLQEAIPFTNAEDREVLATFARLVPPSEKQEKGLVPPNMFVTSVDVEADLPNKRKKKQRQAPEAHYEEEEVIELPYDEPVEAALAGDPVAVTNGVSGMAKTAPAVNRQDVESRWTSLPKITEAAQLKPGVIIGWKELGINPRTFTPEMLLNVGKVVGCEQQLVVEQLSEHATAEVSFGGLIVSEEEQSIELGYDWTDVFQGDWRVLQM</sequence>
<keyword evidence="3" id="KW-1185">Reference proteome</keyword>
<feature type="region of interest" description="Disordered" evidence="1">
    <location>
        <begin position="85"/>
        <end position="306"/>
    </location>
</feature>